<name>A0A067Q7H1_9AGAM</name>
<dbReference type="Proteomes" id="UP000027265">
    <property type="component" value="Unassembled WGS sequence"/>
</dbReference>
<feature type="compositionally biased region" description="Polar residues" evidence="1">
    <location>
        <begin position="492"/>
        <end position="511"/>
    </location>
</feature>
<accession>A0A067Q7H1</accession>
<evidence type="ECO:0000256" key="1">
    <source>
        <dbReference type="SAM" id="MobiDB-lite"/>
    </source>
</evidence>
<organism evidence="2 3">
    <name type="scientific">Jaapia argillacea MUCL 33604</name>
    <dbReference type="NCBI Taxonomy" id="933084"/>
    <lineage>
        <taxon>Eukaryota</taxon>
        <taxon>Fungi</taxon>
        <taxon>Dikarya</taxon>
        <taxon>Basidiomycota</taxon>
        <taxon>Agaricomycotina</taxon>
        <taxon>Agaricomycetes</taxon>
        <taxon>Agaricomycetidae</taxon>
        <taxon>Jaapiales</taxon>
        <taxon>Jaapiaceae</taxon>
        <taxon>Jaapia</taxon>
    </lineage>
</organism>
<feature type="compositionally biased region" description="Low complexity" evidence="1">
    <location>
        <begin position="388"/>
        <end position="407"/>
    </location>
</feature>
<dbReference type="AlphaFoldDB" id="A0A067Q7H1"/>
<sequence length="568" mass="60540">MSTTSILQEFSFPSPTLPGTSSTSTIACALCGTCILPPTPDLTSMNGLPKPPSHPLSSLTMSRSTNGIQSTKSWSGFLTKTTSLTSYASTPQTSVPSSPPPSPPTQVYVFRVSTPPATNSLPPPTLSANPIRTTHSQIYPLCKSGWCLSRLRTTCSLWSFVRTGIVEKIWEEELPREPVVNKVKEKEVVEANKKEDGVVAPADGEKADAKPPVPPRRRGLWERASSIASTALGMEKEKEKEKKLPLTPPPTHPSLPPHVDPKSADPGPQLPAAAPPPLPKRSQIRERERTRSTMGTPTEEIPALNGSTSEIGSPRPSTDEKPTIHVNGLTGHGQDDSTDHGPSAMSSLPSTLSESTSQEHFSTPTEEFASLPSTPFATSPTPTPAPPSVAESTPLPSSVPSTPTPDDTFAKAIQNSSPARTASPAPPPVPRRAAARARPLSISTPRSGTPVPESVQESVPAPAPSEPSKPEVDVFTMADVQPVQDQDEASVDNKTITQSTKEETPTLTESAAISEAKPSEDGSDNGSSDSEASSLEMYVGTATWEERSWKEITRLREDMFWARIGCVR</sequence>
<dbReference type="InParanoid" id="A0A067Q7H1"/>
<feature type="compositionally biased region" description="Low complexity" evidence="1">
    <location>
        <begin position="369"/>
        <end position="380"/>
    </location>
</feature>
<feature type="region of interest" description="Disordered" evidence="1">
    <location>
        <begin position="194"/>
        <end position="534"/>
    </location>
</feature>
<feature type="compositionally biased region" description="Low complexity" evidence="1">
    <location>
        <begin position="524"/>
        <end position="534"/>
    </location>
</feature>
<evidence type="ECO:0000313" key="3">
    <source>
        <dbReference type="Proteomes" id="UP000027265"/>
    </source>
</evidence>
<protein>
    <submittedName>
        <fullName evidence="2">Uncharacterized protein</fullName>
    </submittedName>
</protein>
<feature type="compositionally biased region" description="Pro residues" evidence="1">
    <location>
        <begin position="246"/>
        <end position="258"/>
    </location>
</feature>
<evidence type="ECO:0000313" key="2">
    <source>
        <dbReference type="EMBL" id="KDQ58556.1"/>
    </source>
</evidence>
<feature type="compositionally biased region" description="Low complexity" evidence="1">
    <location>
        <begin position="342"/>
        <end position="356"/>
    </location>
</feature>
<dbReference type="OrthoDB" id="1748564at2759"/>
<reference evidence="3" key="1">
    <citation type="journal article" date="2014" name="Proc. Natl. Acad. Sci. U.S.A.">
        <title>Extensive sampling of basidiomycete genomes demonstrates inadequacy of the white-rot/brown-rot paradigm for wood decay fungi.</title>
        <authorList>
            <person name="Riley R."/>
            <person name="Salamov A.A."/>
            <person name="Brown D.W."/>
            <person name="Nagy L.G."/>
            <person name="Floudas D."/>
            <person name="Held B.W."/>
            <person name="Levasseur A."/>
            <person name="Lombard V."/>
            <person name="Morin E."/>
            <person name="Otillar R."/>
            <person name="Lindquist E.A."/>
            <person name="Sun H."/>
            <person name="LaButti K.M."/>
            <person name="Schmutz J."/>
            <person name="Jabbour D."/>
            <person name="Luo H."/>
            <person name="Baker S.E."/>
            <person name="Pisabarro A.G."/>
            <person name="Walton J.D."/>
            <person name="Blanchette R.A."/>
            <person name="Henrissat B."/>
            <person name="Martin F."/>
            <person name="Cullen D."/>
            <person name="Hibbett D.S."/>
            <person name="Grigoriev I.V."/>
        </authorList>
    </citation>
    <scope>NUCLEOTIDE SEQUENCE [LARGE SCALE GENOMIC DNA]</scope>
    <source>
        <strain evidence="3">MUCL 33604</strain>
    </source>
</reference>
<feature type="compositionally biased region" description="Basic and acidic residues" evidence="1">
    <location>
        <begin position="194"/>
        <end position="209"/>
    </location>
</feature>
<proteinExistence type="predicted"/>
<keyword evidence="3" id="KW-1185">Reference proteome</keyword>
<feature type="compositionally biased region" description="Basic and acidic residues" evidence="1">
    <location>
        <begin position="234"/>
        <end position="244"/>
    </location>
</feature>
<gene>
    <name evidence="2" type="ORF">JAAARDRAFT_671720</name>
</gene>
<dbReference type="EMBL" id="KL197717">
    <property type="protein sequence ID" value="KDQ58556.1"/>
    <property type="molecule type" value="Genomic_DNA"/>
</dbReference>
<dbReference type="HOGENOM" id="CLU_479841_0_0_1"/>